<keyword evidence="1" id="KW-0560">Oxidoreductase</keyword>
<organism evidence="2 3">
    <name type="scientific">Candidatus Hakubella thermalkaliphila</name>
    <dbReference type="NCBI Taxonomy" id="2754717"/>
    <lineage>
        <taxon>Bacteria</taxon>
        <taxon>Bacillati</taxon>
        <taxon>Actinomycetota</taxon>
        <taxon>Actinomycetota incertae sedis</taxon>
        <taxon>Candidatus Hakubellales</taxon>
        <taxon>Candidatus Hakubellaceae</taxon>
        <taxon>Candidatus Hakubella</taxon>
    </lineage>
</organism>
<evidence type="ECO:0000256" key="1">
    <source>
        <dbReference type="ARBA" id="ARBA00023002"/>
    </source>
</evidence>
<dbReference type="PANTHER" id="PTHR42897:SF2">
    <property type="entry name" value="PYRUVATE SYNTHASE SUBUNIT PORB"/>
    <property type="match status" value="1"/>
</dbReference>
<gene>
    <name evidence="2" type="ORF">HKBW3S44_01807</name>
</gene>
<evidence type="ECO:0000313" key="2">
    <source>
        <dbReference type="EMBL" id="GFP38127.1"/>
    </source>
</evidence>
<reference evidence="2 3" key="1">
    <citation type="journal article" date="2020" name="Front. Microbiol.">
        <title>Single-cell genomics of novel Actinobacteria with the Wood-Ljungdahl pathway discovered in a serpentinizing system.</title>
        <authorList>
            <person name="Merino N."/>
            <person name="Kawai M."/>
            <person name="Boyd E.S."/>
            <person name="Colman D.R."/>
            <person name="McGlynn S.E."/>
            <person name="Nealson K.H."/>
            <person name="Kurokawa K."/>
            <person name="Hongoh Y."/>
        </authorList>
    </citation>
    <scope>NUCLEOTIDE SEQUENCE [LARGE SCALE GENOMIC DNA]</scope>
    <source>
        <strain evidence="2 3">S44</strain>
    </source>
</reference>
<evidence type="ECO:0000313" key="3">
    <source>
        <dbReference type="Proteomes" id="UP000561271"/>
    </source>
</evidence>
<comment type="caution">
    <text evidence="2">The sequence shown here is derived from an EMBL/GenBank/DDBJ whole genome shotgun (WGS) entry which is preliminary data.</text>
</comment>
<sequence length="124" mass="14449">MGTDLVRKGAKAQWYVRNGGFVYGKVLSVCPLSWRYEERLGTEVVQAAVDCCFFPIYEVERGITTINYDPEERGKRIPAAEWLKMMGKTRHLTRPEHADILAAFEAEVERRWRRLKAMHEHPLL</sequence>
<dbReference type="AlphaFoldDB" id="A0A6V8Q0K7"/>
<dbReference type="InterPro" id="IPR051479">
    <property type="entry name" value="PorB-like"/>
</dbReference>
<dbReference type="PANTHER" id="PTHR42897">
    <property type="entry name" value="PYRUVATE SYNTHASE SUBUNIT PORB"/>
    <property type="match status" value="1"/>
</dbReference>
<name>A0A6V8Q0K7_9ACTN</name>
<dbReference type="GO" id="GO:0000287">
    <property type="term" value="F:magnesium ion binding"/>
    <property type="evidence" value="ECO:0007669"/>
    <property type="project" value="UniProtKB-ARBA"/>
</dbReference>
<proteinExistence type="predicted"/>
<feature type="non-terminal residue" evidence="2">
    <location>
        <position position="1"/>
    </location>
</feature>
<dbReference type="InterPro" id="IPR029061">
    <property type="entry name" value="THDP-binding"/>
</dbReference>
<keyword evidence="2" id="KW-0670">Pyruvate</keyword>
<protein>
    <submittedName>
        <fullName evidence="2">Pyruvate ferredoxin oxidoreductase alpha subunit</fullName>
    </submittedName>
</protein>
<dbReference type="GO" id="GO:0016491">
    <property type="term" value="F:oxidoreductase activity"/>
    <property type="evidence" value="ECO:0007669"/>
    <property type="project" value="UniProtKB-KW"/>
</dbReference>
<dbReference type="EMBL" id="BLSC01000348">
    <property type="protein sequence ID" value="GFP38127.1"/>
    <property type="molecule type" value="Genomic_DNA"/>
</dbReference>
<dbReference type="Gene3D" id="3.40.50.970">
    <property type="match status" value="1"/>
</dbReference>
<dbReference type="Proteomes" id="UP000561271">
    <property type="component" value="Unassembled WGS sequence"/>
</dbReference>
<dbReference type="SUPFAM" id="SSF52518">
    <property type="entry name" value="Thiamin diphosphate-binding fold (THDP-binding)"/>
    <property type="match status" value="1"/>
</dbReference>
<accession>A0A6V8Q0K7</accession>